<dbReference type="EC" id="1.1.1.25" evidence="2 8"/>
<dbReference type="InterPro" id="IPR022893">
    <property type="entry name" value="Shikimate_DH_fam"/>
</dbReference>
<dbReference type="Pfam" id="PF08501">
    <property type="entry name" value="Shikimate_dh_N"/>
    <property type="match status" value="1"/>
</dbReference>
<dbReference type="InterPro" id="IPR046346">
    <property type="entry name" value="Aminoacid_DH-like_N_sf"/>
</dbReference>
<dbReference type="Gene3D" id="3.40.50.720">
    <property type="entry name" value="NAD(P)-binding Rossmann-like Domain"/>
    <property type="match status" value="1"/>
</dbReference>
<dbReference type="GO" id="GO:0004764">
    <property type="term" value="F:shikimate 3-dehydrogenase (NADP+) activity"/>
    <property type="evidence" value="ECO:0007669"/>
    <property type="project" value="UniProtKB-UniRule"/>
</dbReference>
<accession>A0A0W0TLS6</accession>
<dbReference type="SUPFAM" id="SSF51735">
    <property type="entry name" value="NAD(P)-binding Rossmann-fold domains"/>
    <property type="match status" value="1"/>
</dbReference>
<feature type="binding site" evidence="8">
    <location>
        <position position="61"/>
    </location>
    <ligand>
        <name>shikimate</name>
        <dbReference type="ChEBI" id="CHEBI:36208"/>
    </ligand>
</feature>
<dbReference type="GO" id="GO:0005829">
    <property type="term" value="C:cytosol"/>
    <property type="evidence" value="ECO:0007669"/>
    <property type="project" value="TreeGrafter"/>
</dbReference>
<dbReference type="Gene3D" id="3.40.50.10860">
    <property type="entry name" value="Leucine Dehydrogenase, chain A, domain 1"/>
    <property type="match status" value="1"/>
</dbReference>
<keyword evidence="10" id="KW-1185">Reference proteome</keyword>
<dbReference type="InterPro" id="IPR013708">
    <property type="entry name" value="Shikimate_DH-bd_N"/>
</dbReference>
<protein>
    <recommendedName>
        <fullName evidence="2 8">Shikimate dehydrogenase (NADP(+))</fullName>
        <shortName evidence="8">SDH</shortName>
        <ecNumber evidence="2 8">1.1.1.25</ecNumber>
    </recommendedName>
</protein>
<proteinExistence type="inferred from homology"/>
<keyword evidence="4 8" id="KW-0521">NADP</keyword>
<keyword evidence="5 8" id="KW-0560">Oxidoreductase</keyword>
<dbReference type="InterPro" id="IPR011342">
    <property type="entry name" value="Shikimate_DH"/>
</dbReference>
<comment type="caution">
    <text evidence="8">Lacks conserved residue(s) required for the propagation of feature annotation.</text>
</comment>
<comment type="pathway">
    <text evidence="1 8">Metabolic intermediate biosynthesis; chorismate biosynthesis; chorismate from D-erythrose 4-phosphate and phosphoenolpyruvate: step 4/7.</text>
</comment>
<comment type="caution">
    <text evidence="9">The sequence shown here is derived from an EMBL/GenBank/DDBJ whole genome shotgun (WGS) entry which is preliminary data.</text>
</comment>
<dbReference type="InterPro" id="IPR041121">
    <property type="entry name" value="SDH_C"/>
</dbReference>
<feature type="binding site" evidence="8">
    <location>
        <begin position="14"/>
        <end position="16"/>
    </location>
    <ligand>
        <name>shikimate</name>
        <dbReference type="ChEBI" id="CHEBI:36208"/>
    </ligand>
</feature>
<dbReference type="NCBIfam" id="NF001310">
    <property type="entry name" value="PRK00258.1-2"/>
    <property type="match status" value="1"/>
</dbReference>
<feature type="binding site" evidence="8">
    <location>
        <position position="205"/>
    </location>
    <ligand>
        <name>NADP(+)</name>
        <dbReference type="ChEBI" id="CHEBI:58349"/>
    </ligand>
</feature>
<feature type="active site" description="Proton acceptor" evidence="8">
    <location>
        <position position="65"/>
    </location>
</feature>
<dbReference type="UniPathway" id="UPA00053">
    <property type="reaction ID" value="UER00087"/>
</dbReference>
<dbReference type="RefSeq" id="WP_028387306.1">
    <property type="nucleotide sequence ID" value="NZ_CAAAHN010000005.1"/>
</dbReference>
<evidence type="ECO:0000256" key="2">
    <source>
        <dbReference type="ARBA" id="ARBA00012962"/>
    </source>
</evidence>
<sequence>MQRFAVIGHPVSHSLSPRIHALFAAETAIPLTYTAIDVEPQAFEARVRGFFADGGTGLNVTLPFKERAFAMADVATARATHAGSANTLWMQEGRLHADNTDGIGLLRDFLRLNVSLHGRILVLGAGGGARGILPVLQNEHPEALFLANRTRARAEALVQDIGGITVMHPGERPAVDVVINATSASLSFEMPDWFGFTGTPFCYDLAYSLEADTPFTAAARARGLNAADGLGMLIEQAAEAFYLWHGVRPDTAIVHEALLKTRVR</sequence>
<dbReference type="STRING" id="45065.Lgee_2158"/>
<name>A0A0W0TLS6_9GAMM</name>
<dbReference type="EMBL" id="LNYC01000074">
    <property type="protein sequence ID" value="KTC96475.1"/>
    <property type="molecule type" value="Genomic_DNA"/>
</dbReference>
<feature type="binding site" evidence="8">
    <location>
        <position position="101"/>
    </location>
    <ligand>
        <name>shikimate</name>
        <dbReference type="ChEBI" id="CHEBI:36208"/>
    </ligand>
</feature>
<dbReference type="GO" id="GO:0050661">
    <property type="term" value="F:NADP binding"/>
    <property type="evidence" value="ECO:0007669"/>
    <property type="project" value="InterPro"/>
</dbReference>
<feature type="binding site" evidence="8">
    <location>
        <position position="86"/>
    </location>
    <ligand>
        <name>shikimate</name>
        <dbReference type="ChEBI" id="CHEBI:36208"/>
    </ligand>
</feature>
<evidence type="ECO:0000256" key="8">
    <source>
        <dbReference type="HAMAP-Rule" id="MF_00222"/>
    </source>
</evidence>
<comment type="function">
    <text evidence="8">Involved in the biosynthesis of the chorismate, which leads to the biosynthesis of aromatic amino acids. Catalyzes the reversible NADPH linked reduction of 3-dehydroshikimate (DHSA) to yield shikimate (SA).</text>
</comment>
<dbReference type="HAMAP" id="MF_00222">
    <property type="entry name" value="Shikimate_DH_AroE"/>
    <property type="match status" value="1"/>
</dbReference>
<feature type="binding site" evidence="8">
    <location>
        <position position="229"/>
    </location>
    <ligand>
        <name>NADP(+)</name>
        <dbReference type="ChEBI" id="CHEBI:58349"/>
    </ligand>
</feature>
<organism evidence="9 10">
    <name type="scientific">Legionella geestiana</name>
    <dbReference type="NCBI Taxonomy" id="45065"/>
    <lineage>
        <taxon>Bacteria</taxon>
        <taxon>Pseudomonadati</taxon>
        <taxon>Pseudomonadota</taxon>
        <taxon>Gammaproteobacteria</taxon>
        <taxon>Legionellales</taxon>
        <taxon>Legionellaceae</taxon>
        <taxon>Legionella</taxon>
    </lineage>
</organism>
<dbReference type="Proteomes" id="UP000054785">
    <property type="component" value="Unassembled WGS sequence"/>
</dbReference>
<dbReference type="GO" id="GO:0008652">
    <property type="term" value="P:amino acid biosynthetic process"/>
    <property type="evidence" value="ECO:0007669"/>
    <property type="project" value="UniProtKB-KW"/>
</dbReference>
<evidence type="ECO:0000256" key="4">
    <source>
        <dbReference type="ARBA" id="ARBA00022857"/>
    </source>
</evidence>
<evidence type="ECO:0000313" key="9">
    <source>
        <dbReference type="EMBL" id="KTC96475.1"/>
    </source>
</evidence>
<dbReference type="CDD" id="cd01065">
    <property type="entry name" value="NAD_bind_Shikimate_DH"/>
    <property type="match status" value="1"/>
</dbReference>
<dbReference type="GO" id="GO:0019632">
    <property type="term" value="P:shikimate metabolic process"/>
    <property type="evidence" value="ECO:0007669"/>
    <property type="project" value="InterPro"/>
</dbReference>
<dbReference type="NCBIfam" id="TIGR00507">
    <property type="entry name" value="aroE"/>
    <property type="match status" value="1"/>
</dbReference>
<evidence type="ECO:0000256" key="7">
    <source>
        <dbReference type="ARBA" id="ARBA00049442"/>
    </source>
</evidence>
<comment type="catalytic activity">
    <reaction evidence="7 8">
        <text>shikimate + NADP(+) = 3-dehydroshikimate + NADPH + H(+)</text>
        <dbReference type="Rhea" id="RHEA:17737"/>
        <dbReference type="ChEBI" id="CHEBI:15378"/>
        <dbReference type="ChEBI" id="CHEBI:16630"/>
        <dbReference type="ChEBI" id="CHEBI:36208"/>
        <dbReference type="ChEBI" id="CHEBI:57783"/>
        <dbReference type="ChEBI" id="CHEBI:58349"/>
        <dbReference type="EC" id="1.1.1.25"/>
    </reaction>
</comment>
<dbReference type="OrthoDB" id="9776868at2"/>
<dbReference type="PANTHER" id="PTHR21089">
    <property type="entry name" value="SHIKIMATE DEHYDROGENASE"/>
    <property type="match status" value="1"/>
</dbReference>
<feature type="binding site" evidence="8">
    <location>
        <begin position="148"/>
        <end position="153"/>
    </location>
    <ligand>
        <name>NADP(+)</name>
        <dbReference type="ChEBI" id="CHEBI:58349"/>
    </ligand>
</feature>
<evidence type="ECO:0000256" key="3">
    <source>
        <dbReference type="ARBA" id="ARBA00022605"/>
    </source>
</evidence>
<dbReference type="GO" id="GO:0009073">
    <property type="term" value="P:aromatic amino acid family biosynthetic process"/>
    <property type="evidence" value="ECO:0007669"/>
    <property type="project" value="UniProtKB-KW"/>
</dbReference>
<dbReference type="FunFam" id="3.40.50.10860:FF:000006">
    <property type="entry name" value="Shikimate dehydrogenase (NADP(+))"/>
    <property type="match status" value="1"/>
</dbReference>
<feature type="binding site" evidence="8">
    <location>
        <position position="207"/>
    </location>
    <ligand>
        <name>shikimate</name>
        <dbReference type="ChEBI" id="CHEBI:36208"/>
    </ligand>
</feature>
<dbReference type="AlphaFoldDB" id="A0A0W0TLS6"/>
<gene>
    <name evidence="8 9" type="primary">aroE</name>
    <name evidence="9" type="ORF">Lgee_2158</name>
</gene>
<comment type="similarity">
    <text evidence="8">Belongs to the shikimate dehydrogenase family.</text>
</comment>
<evidence type="ECO:0000256" key="6">
    <source>
        <dbReference type="ARBA" id="ARBA00023141"/>
    </source>
</evidence>
<dbReference type="SUPFAM" id="SSF53223">
    <property type="entry name" value="Aminoacid dehydrogenase-like, N-terminal domain"/>
    <property type="match status" value="1"/>
</dbReference>
<keyword evidence="3 8" id="KW-0028">Amino-acid biosynthesis</keyword>
<dbReference type="InterPro" id="IPR036291">
    <property type="entry name" value="NAD(P)-bd_dom_sf"/>
</dbReference>
<evidence type="ECO:0000256" key="5">
    <source>
        <dbReference type="ARBA" id="ARBA00023002"/>
    </source>
</evidence>
<keyword evidence="6 8" id="KW-0057">Aromatic amino acid biosynthesis</keyword>
<dbReference type="PATRIC" id="fig|45065.4.peg.2347"/>
<dbReference type="Pfam" id="PF18317">
    <property type="entry name" value="SDH_C"/>
    <property type="match status" value="1"/>
</dbReference>
<dbReference type="PANTHER" id="PTHR21089:SF1">
    <property type="entry name" value="BIFUNCTIONAL 3-DEHYDROQUINATE DEHYDRATASE_SHIKIMATE DEHYDROGENASE, CHLOROPLASTIC"/>
    <property type="match status" value="1"/>
</dbReference>
<dbReference type="Pfam" id="PF01488">
    <property type="entry name" value="Shikimate_DH"/>
    <property type="match status" value="1"/>
</dbReference>
<dbReference type="GO" id="GO:0009423">
    <property type="term" value="P:chorismate biosynthetic process"/>
    <property type="evidence" value="ECO:0007669"/>
    <property type="project" value="UniProtKB-UniRule"/>
</dbReference>
<evidence type="ECO:0000313" key="10">
    <source>
        <dbReference type="Proteomes" id="UP000054785"/>
    </source>
</evidence>
<dbReference type="InterPro" id="IPR006151">
    <property type="entry name" value="Shikm_DH/Glu-tRNA_Rdtase"/>
</dbReference>
<feature type="binding site" evidence="8">
    <location>
        <position position="236"/>
    </location>
    <ligand>
        <name>shikimate</name>
        <dbReference type="ChEBI" id="CHEBI:36208"/>
    </ligand>
</feature>
<reference evidence="9 10" key="1">
    <citation type="submission" date="2015-11" db="EMBL/GenBank/DDBJ databases">
        <title>Genomic analysis of 38 Legionella species identifies large and diverse effector repertoires.</title>
        <authorList>
            <person name="Burstein D."/>
            <person name="Amaro F."/>
            <person name="Zusman T."/>
            <person name="Lifshitz Z."/>
            <person name="Cohen O."/>
            <person name="Gilbert J.A."/>
            <person name="Pupko T."/>
            <person name="Shuman H.A."/>
            <person name="Segal G."/>
        </authorList>
    </citation>
    <scope>NUCLEOTIDE SEQUENCE [LARGE SCALE GENOMIC DNA]</scope>
    <source>
        <strain evidence="9 10">ATCC 49504</strain>
    </source>
</reference>
<comment type="subunit">
    <text evidence="8">Homodimer.</text>
</comment>
<evidence type="ECO:0000256" key="1">
    <source>
        <dbReference type="ARBA" id="ARBA00004871"/>
    </source>
</evidence>